<evidence type="ECO:0000313" key="3">
    <source>
        <dbReference type="Proteomes" id="UP000016569"/>
    </source>
</evidence>
<feature type="transmembrane region" description="Helical" evidence="1">
    <location>
        <begin position="205"/>
        <end position="236"/>
    </location>
</feature>
<accession>A0A8E0TSN2</accession>
<keyword evidence="1" id="KW-0812">Transmembrane</keyword>
<sequence length="300" mass="31779">MKTFSMGEALGSGFEMIAKRPLAVLLWGVLLYLPGIAGMAAIWPFMGAAWADPAGPADLSDGEAINAMLQMQGWSAVSNGLSLLVQAVIGVAVIRLVLWPRTSGWAGLRLGKAEFCYIVVQIVLWLALMVLAVLAALLVVPIGLAFRSIDPTFQVLIWTALGVVGFGLFLWAWGRTGLISVASVDHKTLAFEQGWRMARGQSAKLAAMGLLSAILCVVVFLPVVALAALSVGLAGIDWAAFADADTWTMTWEPRLMIGFGLALLFIFAGTGAATAVAYAPWASAYRQLRASADEAHPESS</sequence>
<feature type="transmembrane region" description="Helical" evidence="1">
    <location>
        <begin position="118"/>
        <end position="146"/>
    </location>
</feature>
<dbReference type="RefSeq" id="WP_021698553.1">
    <property type="nucleotide sequence ID" value="NZ_BATC01000076.1"/>
</dbReference>
<organism evidence="2 3">
    <name type="scientific">Brevundimonas abyssalis TAR-001</name>
    <dbReference type="NCBI Taxonomy" id="1391729"/>
    <lineage>
        <taxon>Bacteria</taxon>
        <taxon>Pseudomonadati</taxon>
        <taxon>Pseudomonadota</taxon>
        <taxon>Alphaproteobacteria</taxon>
        <taxon>Caulobacterales</taxon>
        <taxon>Caulobacteraceae</taxon>
        <taxon>Brevundimonas</taxon>
    </lineage>
</organism>
<feature type="transmembrane region" description="Helical" evidence="1">
    <location>
        <begin position="75"/>
        <end position="98"/>
    </location>
</feature>
<evidence type="ECO:0000256" key="1">
    <source>
        <dbReference type="SAM" id="Phobius"/>
    </source>
</evidence>
<keyword evidence="3" id="KW-1185">Reference proteome</keyword>
<dbReference type="AlphaFoldDB" id="A0A8E0TSN2"/>
<reference evidence="3" key="1">
    <citation type="journal article" date="2013" name="Genome Announc.">
        <title>Draft Genome Sequence of the Dimorphic Prosthecate Bacterium Brevundimonas abyssalis TAR-001T.</title>
        <authorList>
            <person name="Tsubouchi T."/>
            <person name="Nishi S."/>
            <person name="Usui K."/>
            <person name="Shimane Y."/>
            <person name="Takaki Y."/>
            <person name="Maruyama T."/>
            <person name="Hatada Y."/>
        </authorList>
    </citation>
    <scope>NUCLEOTIDE SEQUENCE [LARGE SCALE GENOMIC DNA]</scope>
    <source>
        <strain evidence="3">TAR-001</strain>
    </source>
</reference>
<gene>
    <name evidence="2" type="ORF">MBEBAB_2709</name>
</gene>
<proteinExistence type="predicted"/>
<dbReference type="Proteomes" id="UP000016569">
    <property type="component" value="Unassembled WGS sequence"/>
</dbReference>
<dbReference type="OrthoDB" id="7202644at2"/>
<keyword evidence="1" id="KW-0472">Membrane</keyword>
<protein>
    <submittedName>
        <fullName evidence="2">Uncharacterized protein</fullName>
    </submittedName>
</protein>
<feature type="transmembrane region" description="Helical" evidence="1">
    <location>
        <begin position="256"/>
        <end position="279"/>
    </location>
</feature>
<evidence type="ECO:0000313" key="2">
    <source>
        <dbReference type="EMBL" id="GAD60459.1"/>
    </source>
</evidence>
<keyword evidence="1" id="KW-1133">Transmembrane helix</keyword>
<feature type="transmembrane region" description="Helical" evidence="1">
    <location>
        <begin position="152"/>
        <end position="173"/>
    </location>
</feature>
<name>A0A8E0TSN2_9CAUL</name>
<dbReference type="EMBL" id="BATC01000076">
    <property type="protein sequence ID" value="GAD60459.1"/>
    <property type="molecule type" value="Genomic_DNA"/>
</dbReference>
<comment type="caution">
    <text evidence="2">The sequence shown here is derived from an EMBL/GenBank/DDBJ whole genome shotgun (WGS) entry which is preliminary data.</text>
</comment>